<dbReference type="STRING" id="1296120.A0A1B9GTT8"/>
<name>A0A1B9GTT8_9TREE</name>
<evidence type="ECO:0000313" key="3">
    <source>
        <dbReference type="Proteomes" id="UP000092666"/>
    </source>
</evidence>
<dbReference type="OrthoDB" id="2532648at2759"/>
<feature type="compositionally biased region" description="Polar residues" evidence="1">
    <location>
        <begin position="534"/>
        <end position="547"/>
    </location>
</feature>
<evidence type="ECO:0000256" key="1">
    <source>
        <dbReference type="SAM" id="MobiDB-lite"/>
    </source>
</evidence>
<reference evidence="3" key="2">
    <citation type="submission" date="2013-12" db="EMBL/GenBank/DDBJ databases">
        <title>Evolution of pathogenesis and genome organization in the Tremellales.</title>
        <authorList>
            <person name="Cuomo C."/>
            <person name="Litvintseva A."/>
            <person name="Heitman J."/>
            <person name="Chen Y."/>
            <person name="Sun S."/>
            <person name="Springer D."/>
            <person name="Dromer F."/>
            <person name="Young S."/>
            <person name="Zeng Q."/>
            <person name="Chapman S."/>
            <person name="Gujja S."/>
            <person name="Saif S."/>
            <person name="Birren B."/>
        </authorList>
    </citation>
    <scope>NUCLEOTIDE SEQUENCE [LARGE SCALE GENOMIC DNA]</scope>
    <source>
        <strain evidence="3">BCC8398</strain>
    </source>
</reference>
<feature type="compositionally biased region" description="Basic and acidic residues" evidence="1">
    <location>
        <begin position="548"/>
        <end position="559"/>
    </location>
</feature>
<reference evidence="2 3" key="1">
    <citation type="submission" date="2013-07" db="EMBL/GenBank/DDBJ databases">
        <title>The Genome Sequence of Cryptococcus heveanensis BCC8398.</title>
        <authorList>
            <consortium name="The Broad Institute Genome Sequencing Platform"/>
            <person name="Cuomo C."/>
            <person name="Litvintseva A."/>
            <person name="Chen Y."/>
            <person name="Heitman J."/>
            <person name="Sun S."/>
            <person name="Springer D."/>
            <person name="Dromer F."/>
            <person name="Young S.K."/>
            <person name="Zeng Q."/>
            <person name="Gargeya S."/>
            <person name="Fitzgerald M."/>
            <person name="Abouelleil A."/>
            <person name="Alvarado L."/>
            <person name="Berlin A.M."/>
            <person name="Chapman S.B."/>
            <person name="Dewar J."/>
            <person name="Goldberg J."/>
            <person name="Griggs A."/>
            <person name="Gujja S."/>
            <person name="Hansen M."/>
            <person name="Howarth C."/>
            <person name="Imamovic A."/>
            <person name="Larimer J."/>
            <person name="McCowan C."/>
            <person name="Murphy C."/>
            <person name="Pearson M."/>
            <person name="Priest M."/>
            <person name="Roberts A."/>
            <person name="Saif S."/>
            <person name="Shea T."/>
            <person name="Sykes S."/>
            <person name="Wortman J."/>
            <person name="Nusbaum C."/>
            <person name="Birren B."/>
        </authorList>
    </citation>
    <scope>NUCLEOTIDE SEQUENCE [LARGE SCALE GENOMIC DNA]</scope>
    <source>
        <strain evidence="2 3">BCC8398</strain>
    </source>
</reference>
<accession>A0A1B9GTT8</accession>
<feature type="compositionally biased region" description="Low complexity" evidence="1">
    <location>
        <begin position="422"/>
        <end position="435"/>
    </location>
</feature>
<feature type="compositionally biased region" description="Basic and acidic residues" evidence="1">
    <location>
        <begin position="450"/>
        <end position="459"/>
    </location>
</feature>
<protein>
    <recommendedName>
        <fullName evidence="4">F-box domain-containing protein</fullName>
    </recommendedName>
</protein>
<keyword evidence="3" id="KW-1185">Reference proteome</keyword>
<sequence length="724" mass="78404">MNGHGYGSSKDTDQSVQRQDIEERKRSIEVSVSDDQPRSDPSVPPSGGRCLLLELPGEILSQIASYLPLSNLVPFLSLHPLLLSLTRSHLSPIPPSIRSILSSPPYPQTLAVIPHLPHFLPPDKQDAERLFVQILVRARPRWILERFEYARWDERIWQDAFERRFLRSWKRLKGDDDSWRAVFLRTLGKLEHRLTGCTHEEAWTRFVTLHRNGSASINRMYSRTFDPYEIYDELKHQNNFSSQPTSVRVVLHLQDVRILAFGVLVDQPSLFVNPNAHLALHPPLLRHLSLPPDVDSDTIAGSRYYRSSEQVTASRMKGKAPSASPSGGPNEAYFPLVRSMSPSSPRTTSYGLSMAENAVSSFGAAAIPIVSGGPSAQTASTSAGSSASPPQTPSGSSLRSTLASYIPITGRRRTSSSAAEQTLSGSGTSQGHGSTAPTSSSLGAVLTLVRSRDSDDGSGRRRTWSLGRARAGSTSTNNNLLASASAEGGSGSNQAPSRIAESATPEGSGLASSAAVSGPSAGLPALTEVPSPVDEQSTVIRATSTNGHKVEERPYDTLEKPQPALSHMRYPNFTPRPDSVDSKPSALASPDEDEHQADGVKHTSDLRSTHPEVDDEYEGGLWGGDVSWGHGGMRMAEWDEEIGKRRRWVGPMILVAQLHPSTKPTPHPSSVPPTAPLEGANPDLGPKGMYASLGFEDIEAIFPWVELKSSGAWNGESRRSGLGF</sequence>
<organism evidence="2 3">
    <name type="scientific">Kwoniella heveanensis BCC8398</name>
    <dbReference type="NCBI Taxonomy" id="1296120"/>
    <lineage>
        <taxon>Eukaryota</taxon>
        <taxon>Fungi</taxon>
        <taxon>Dikarya</taxon>
        <taxon>Basidiomycota</taxon>
        <taxon>Agaricomycotina</taxon>
        <taxon>Tremellomycetes</taxon>
        <taxon>Tremellales</taxon>
        <taxon>Cryptococcaceae</taxon>
        <taxon>Kwoniella</taxon>
    </lineage>
</organism>
<feature type="compositionally biased region" description="Polar residues" evidence="1">
    <location>
        <begin position="472"/>
        <end position="481"/>
    </location>
</feature>
<dbReference type="EMBL" id="KV700125">
    <property type="protein sequence ID" value="OCF34443.1"/>
    <property type="molecule type" value="Genomic_DNA"/>
</dbReference>
<feature type="compositionally biased region" description="Basic and acidic residues" evidence="1">
    <location>
        <begin position="596"/>
        <end position="612"/>
    </location>
</feature>
<feature type="region of interest" description="Disordered" evidence="1">
    <location>
        <begin position="1"/>
        <end position="47"/>
    </location>
</feature>
<feature type="compositionally biased region" description="Low complexity" evidence="1">
    <location>
        <begin position="507"/>
        <end position="525"/>
    </location>
</feature>
<feature type="compositionally biased region" description="Pro residues" evidence="1">
    <location>
        <begin position="663"/>
        <end position="675"/>
    </location>
</feature>
<evidence type="ECO:0008006" key="4">
    <source>
        <dbReference type="Google" id="ProtNLM"/>
    </source>
</evidence>
<feature type="region of interest" description="Disordered" evidence="1">
    <location>
        <begin position="372"/>
        <end position="620"/>
    </location>
</feature>
<dbReference type="AlphaFoldDB" id="A0A1B9GTT8"/>
<dbReference type="Proteomes" id="UP000092666">
    <property type="component" value="Unassembled WGS sequence"/>
</dbReference>
<evidence type="ECO:0000313" key="2">
    <source>
        <dbReference type="EMBL" id="OCF34443.1"/>
    </source>
</evidence>
<gene>
    <name evidence="2" type="ORF">I316_03957</name>
</gene>
<feature type="region of interest" description="Disordered" evidence="1">
    <location>
        <begin position="310"/>
        <end position="340"/>
    </location>
</feature>
<feature type="compositionally biased region" description="Basic and acidic residues" evidence="1">
    <location>
        <begin position="19"/>
        <end position="28"/>
    </location>
</feature>
<feature type="region of interest" description="Disordered" evidence="1">
    <location>
        <begin position="660"/>
        <end position="683"/>
    </location>
</feature>
<feature type="compositionally biased region" description="Low complexity" evidence="1">
    <location>
        <begin position="372"/>
        <end position="397"/>
    </location>
</feature>
<proteinExistence type="predicted"/>